<dbReference type="CDD" id="cd07906">
    <property type="entry name" value="Adenylation_DNA_ligase_LigD_LigC"/>
    <property type="match status" value="1"/>
</dbReference>
<dbReference type="Pfam" id="PF21686">
    <property type="entry name" value="LigD_Prim-Pol"/>
    <property type="match status" value="1"/>
</dbReference>
<keyword evidence="17" id="KW-0464">Manganese</keyword>
<organism evidence="23 24">
    <name type="scientific">Candidatus Dojkabacteria bacterium</name>
    <dbReference type="NCBI Taxonomy" id="2099670"/>
    <lineage>
        <taxon>Bacteria</taxon>
        <taxon>Candidatus Dojkabacteria</taxon>
    </lineage>
</organism>
<evidence type="ECO:0000256" key="20">
    <source>
        <dbReference type="ARBA" id="ARBA00034003"/>
    </source>
</evidence>
<dbReference type="InterPro" id="IPR014144">
    <property type="entry name" value="LigD_PE_domain"/>
</dbReference>
<dbReference type="NCBIfam" id="TIGR02778">
    <property type="entry name" value="ligD_pol"/>
    <property type="match status" value="1"/>
</dbReference>
<evidence type="ECO:0000259" key="22">
    <source>
        <dbReference type="PROSITE" id="PS50160"/>
    </source>
</evidence>
<keyword evidence="12" id="KW-0067">ATP-binding</keyword>
<dbReference type="Pfam" id="PF04679">
    <property type="entry name" value="DNA_ligase_A_C"/>
    <property type="match status" value="1"/>
</dbReference>
<evidence type="ECO:0000256" key="4">
    <source>
        <dbReference type="ARBA" id="ARBA00022679"/>
    </source>
</evidence>
<dbReference type="InterPro" id="IPR012340">
    <property type="entry name" value="NA-bd_OB-fold"/>
</dbReference>
<proteinExistence type="predicted"/>
<feature type="region of interest" description="Disordered" evidence="21">
    <location>
        <begin position="1"/>
        <end position="23"/>
    </location>
</feature>
<comment type="caution">
    <text evidence="23">The sequence shown here is derived from an EMBL/GenBank/DDBJ whole genome shotgun (WGS) entry which is preliminary data.</text>
</comment>
<dbReference type="GO" id="GO:0005524">
    <property type="term" value="F:ATP binding"/>
    <property type="evidence" value="ECO:0007669"/>
    <property type="project" value="UniProtKB-KW"/>
</dbReference>
<keyword evidence="6" id="KW-0540">Nuclease</keyword>
<evidence type="ECO:0000313" key="24">
    <source>
        <dbReference type="Proteomes" id="UP000783287"/>
    </source>
</evidence>
<comment type="cofactor">
    <cofactor evidence="1">
        <name>Mn(2+)</name>
        <dbReference type="ChEBI" id="CHEBI:29035"/>
    </cofactor>
</comment>
<dbReference type="InterPro" id="IPR014145">
    <property type="entry name" value="LigD_pol_dom"/>
</dbReference>
<evidence type="ECO:0000313" key="23">
    <source>
        <dbReference type="EMBL" id="MCA9382884.1"/>
    </source>
</evidence>
<dbReference type="InterPro" id="IPR012310">
    <property type="entry name" value="DNA_ligase_ATP-dep_cent"/>
</dbReference>
<feature type="domain" description="ATP-dependent DNA ligase family profile" evidence="22">
    <location>
        <begin position="300"/>
        <end position="391"/>
    </location>
</feature>
<evidence type="ECO:0000256" key="6">
    <source>
        <dbReference type="ARBA" id="ARBA00022722"/>
    </source>
</evidence>
<dbReference type="Proteomes" id="UP000783287">
    <property type="component" value="Unassembled WGS sequence"/>
</dbReference>
<dbReference type="InterPro" id="IPR014146">
    <property type="entry name" value="LigD_ligase_dom"/>
</dbReference>
<evidence type="ECO:0000256" key="16">
    <source>
        <dbReference type="ARBA" id="ARBA00023204"/>
    </source>
</evidence>
<dbReference type="Gene3D" id="3.30.470.30">
    <property type="entry name" value="DNA ligase/mRNA capping enzyme"/>
    <property type="match status" value="1"/>
</dbReference>
<dbReference type="CDD" id="cd07971">
    <property type="entry name" value="OBF_DNA_ligase_LigD"/>
    <property type="match status" value="1"/>
</dbReference>
<keyword evidence="16" id="KW-0234">DNA repair</keyword>
<keyword evidence="15" id="KW-0233">DNA recombination</keyword>
<dbReference type="Gene3D" id="3.30.1490.70">
    <property type="match status" value="1"/>
</dbReference>
<name>A0A955L4R2_9BACT</name>
<evidence type="ECO:0000256" key="21">
    <source>
        <dbReference type="SAM" id="MobiDB-lite"/>
    </source>
</evidence>
<dbReference type="Pfam" id="PF01068">
    <property type="entry name" value="DNA_ligase_A_M"/>
    <property type="match status" value="1"/>
</dbReference>
<keyword evidence="4" id="KW-0808">Transferase</keyword>
<evidence type="ECO:0000256" key="11">
    <source>
        <dbReference type="ARBA" id="ARBA00022839"/>
    </source>
</evidence>
<keyword evidence="9" id="KW-0227">DNA damage</keyword>
<reference evidence="23" key="2">
    <citation type="journal article" date="2021" name="Microbiome">
        <title>Successional dynamics and alternative stable states in a saline activated sludge microbial community over 9 years.</title>
        <authorList>
            <person name="Wang Y."/>
            <person name="Ye J."/>
            <person name="Ju F."/>
            <person name="Liu L."/>
            <person name="Boyd J.A."/>
            <person name="Deng Y."/>
            <person name="Parks D.H."/>
            <person name="Jiang X."/>
            <person name="Yin X."/>
            <person name="Woodcroft B.J."/>
            <person name="Tyson G.W."/>
            <person name="Hugenholtz P."/>
            <person name="Polz M.F."/>
            <person name="Zhang T."/>
        </authorList>
    </citation>
    <scope>NUCLEOTIDE SEQUENCE</scope>
    <source>
        <strain evidence="23">HKST-UBA14</strain>
    </source>
</reference>
<evidence type="ECO:0000256" key="8">
    <source>
        <dbReference type="ARBA" id="ARBA00022741"/>
    </source>
</evidence>
<protein>
    <recommendedName>
        <fullName evidence="2">DNA ligase (ATP)</fullName>
        <ecNumber evidence="2">6.5.1.1</ecNumber>
    </recommendedName>
    <alternativeName>
        <fullName evidence="19">NHEJ DNA polymerase</fullName>
    </alternativeName>
</protein>
<evidence type="ECO:0000256" key="17">
    <source>
        <dbReference type="ARBA" id="ARBA00023211"/>
    </source>
</evidence>
<evidence type="ECO:0000256" key="9">
    <source>
        <dbReference type="ARBA" id="ARBA00022763"/>
    </source>
</evidence>
<evidence type="ECO:0000256" key="13">
    <source>
        <dbReference type="ARBA" id="ARBA00022932"/>
    </source>
</evidence>
<dbReference type="Gene3D" id="2.40.50.140">
    <property type="entry name" value="Nucleic acid-binding proteins"/>
    <property type="match status" value="1"/>
</dbReference>
<dbReference type="NCBIfam" id="TIGR02777">
    <property type="entry name" value="LigD_PE_dom"/>
    <property type="match status" value="1"/>
</dbReference>
<evidence type="ECO:0000256" key="7">
    <source>
        <dbReference type="ARBA" id="ARBA00022723"/>
    </source>
</evidence>
<feature type="compositionally biased region" description="Basic residues" evidence="21">
    <location>
        <begin position="1"/>
        <end position="13"/>
    </location>
</feature>
<dbReference type="NCBIfam" id="TIGR02776">
    <property type="entry name" value="NHEJ_ligase_prk"/>
    <property type="match status" value="1"/>
</dbReference>
<dbReference type="GO" id="GO:0003910">
    <property type="term" value="F:DNA ligase (ATP) activity"/>
    <property type="evidence" value="ECO:0007669"/>
    <property type="project" value="UniProtKB-EC"/>
</dbReference>
<dbReference type="InterPro" id="IPR014143">
    <property type="entry name" value="NHEJ_ligase_prk"/>
</dbReference>
<dbReference type="EC" id="6.5.1.1" evidence="2"/>
<dbReference type="InterPro" id="IPR052171">
    <property type="entry name" value="NHEJ_LigD"/>
</dbReference>
<evidence type="ECO:0000256" key="19">
    <source>
        <dbReference type="ARBA" id="ARBA00029943"/>
    </source>
</evidence>
<dbReference type="GO" id="GO:0003887">
    <property type="term" value="F:DNA-directed DNA polymerase activity"/>
    <property type="evidence" value="ECO:0007669"/>
    <property type="project" value="UniProtKB-KW"/>
</dbReference>
<evidence type="ECO:0000256" key="10">
    <source>
        <dbReference type="ARBA" id="ARBA00022801"/>
    </source>
</evidence>
<evidence type="ECO:0000256" key="5">
    <source>
        <dbReference type="ARBA" id="ARBA00022695"/>
    </source>
</evidence>
<keyword evidence="8" id="KW-0547">Nucleotide-binding</keyword>
<dbReference type="GO" id="GO:0003677">
    <property type="term" value="F:DNA binding"/>
    <property type="evidence" value="ECO:0007669"/>
    <property type="project" value="UniProtKB-KW"/>
</dbReference>
<keyword evidence="5" id="KW-0548">Nucleotidyltransferase</keyword>
<evidence type="ECO:0000256" key="18">
    <source>
        <dbReference type="ARBA" id="ARBA00023268"/>
    </source>
</evidence>
<dbReference type="PROSITE" id="PS50160">
    <property type="entry name" value="DNA_LIGASE_A3"/>
    <property type="match status" value="1"/>
</dbReference>
<keyword evidence="18" id="KW-0511">Multifunctional enzyme</keyword>
<evidence type="ECO:0000256" key="3">
    <source>
        <dbReference type="ARBA" id="ARBA00022598"/>
    </source>
</evidence>
<keyword evidence="11" id="KW-0269">Exonuclease</keyword>
<dbReference type="NCBIfam" id="TIGR02779">
    <property type="entry name" value="NHEJ_ligase_lig"/>
    <property type="match status" value="1"/>
</dbReference>
<dbReference type="SUPFAM" id="SSF56091">
    <property type="entry name" value="DNA ligase/mRNA capping enzyme, catalytic domain"/>
    <property type="match status" value="1"/>
</dbReference>
<dbReference type="EMBL" id="JAGQLK010000010">
    <property type="protein sequence ID" value="MCA9382884.1"/>
    <property type="molecule type" value="Genomic_DNA"/>
</dbReference>
<keyword evidence="13" id="KW-0239">DNA-directed DNA polymerase</keyword>
<dbReference type="GO" id="GO:0006310">
    <property type="term" value="P:DNA recombination"/>
    <property type="evidence" value="ECO:0007669"/>
    <property type="project" value="UniProtKB-KW"/>
</dbReference>
<dbReference type="PANTHER" id="PTHR42705">
    <property type="entry name" value="BIFUNCTIONAL NON-HOMOLOGOUS END JOINING PROTEIN LIGD"/>
    <property type="match status" value="1"/>
</dbReference>
<dbReference type="SUPFAM" id="SSF50249">
    <property type="entry name" value="Nucleic acid-binding proteins"/>
    <property type="match status" value="1"/>
</dbReference>
<sequence length="807" mass="92823">MSLKKYNNKRNFKKTPEPRSRKNVKSNKLIFVVHRHAATRLHFDLRIEHNGVLKSWPIPKGPSMDPNDKRLAIQVEDHPLTYAKFEGEIPEGNYGAGEVEIWDSGFYYYPGMKNADKSEIESKIEKGLKKGHIRLYFEGRKLKGEFSLVKFRTEKNNTWLFIKYPDEYADSVDEVDVIKEVQPLKQISKPELLKLLNKFKLKSRPIIGTVKPMLASQNKKPFDDPEWIYEIKYDGYRALTELKDNKVELISRNGMSFNNQFSEIVSSLARVNYSAIFDGELVVLDSKGRSDFSAIKSFERSTKNATLAYFIFDLLELEGHDLTKHTLLERKQILKEVLPSLPNVKYSDHVVGRGIEFFNLAKEQMLEGIIAKKKTSIYRPGKRSKEWIKIKAVKQIKAYIVGFTSTKSKKVGSLALATKLGHVYKYIGNVGTGLTTKELLEIKALIEPKKMAHHPFKRDPNPKNPTTWVKPKLQVKINYTEKTPEGYLRHPSFNGLVGITLGESKDTKHSDTQAKFHISNPDKVFWPKSGYTKADLIKYYLDISEILLPYLKDRPQSLNRHPNGITGESFYQKDMPEHTPKWIKTTIIRSDSAEKDINYLLCQDKATLVYMANLGAIEINPWHSRIGNLDKPDFLVIDLDPRGVTWKDVIKVAQVTHKLLEEIKVRSYCKTSGIKGIHIYIPLGAKYNYTQVLEFAKLLGALIHERLPKLTSLERSPEKRKHKIYLDLYQNRRGQTIAAPYSVRPFPGATVSAPVEWEEVNGRLRIDRFTIKNMIKRIEQKGDIWEGIMNKGVSIKKAVKEIESMMN</sequence>
<keyword evidence="7" id="KW-0479">Metal-binding</keyword>
<dbReference type="InterPro" id="IPR012309">
    <property type="entry name" value="DNA_ligase_ATP-dep_C"/>
</dbReference>
<evidence type="ECO:0000256" key="12">
    <source>
        <dbReference type="ARBA" id="ARBA00022840"/>
    </source>
</evidence>
<gene>
    <name evidence="23" type="primary">ligD</name>
    <name evidence="23" type="ORF">KC909_00825</name>
</gene>
<reference evidence="23" key="1">
    <citation type="submission" date="2020-04" db="EMBL/GenBank/DDBJ databases">
        <authorList>
            <person name="Zhang T."/>
        </authorList>
    </citation>
    <scope>NUCLEOTIDE SEQUENCE</scope>
    <source>
        <strain evidence="23">HKST-UBA14</strain>
    </source>
</reference>
<dbReference type="GO" id="GO:0004527">
    <property type="term" value="F:exonuclease activity"/>
    <property type="evidence" value="ECO:0007669"/>
    <property type="project" value="UniProtKB-KW"/>
</dbReference>
<dbReference type="CDD" id="cd04865">
    <property type="entry name" value="LigD_Pol_like_2"/>
    <property type="match status" value="1"/>
</dbReference>
<dbReference type="Gene3D" id="3.90.920.10">
    <property type="entry name" value="DNA primase, PRIM domain"/>
    <property type="match status" value="1"/>
</dbReference>
<evidence type="ECO:0000256" key="15">
    <source>
        <dbReference type="ARBA" id="ARBA00023172"/>
    </source>
</evidence>
<dbReference type="GO" id="GO:0046872">
    <property type="term" value="F:metal ion binding"/>
    <property type="evidence" value="ECO:0007669"/>
    <property type="project" value="UniProtKB-KW"/>
</dbReference>
<dbReference type="GO" id="GO:0006281">
    <property type="term" value="P:DNA repair"/>
    <property type="evidence" value="ECO:0007669"/>
    <property type="project" value="UniProtKB-KW"/>
</dbReference>
<evidence type="ECO:0000256" key="2">
    <source>
        <dbReference type="ARBA" id="ARBA00012727"/>
    </source>
</evidence>
<keyword evidence="14" id="KW-0238">DNA-binding</keyword>
<accession>A0A955L4R2</accession>
<dbReference type="PANTHER" id="PTHR42705:SF2">
    <property type="entry name" value="BIFUNCTIONAL NON-HOMOLOGOUS END JOINING PROTEIN LIGD"/>
    <property type="match status" value="1"/>
</dbReference>
<keyword evidence="10" id="KW-0378">Hydrolase</keyword>
<evidence type="ECO:0000256" key="14">
    <source>
        <dbReference type="ARBA" id="ARBA00023125"/>
    </source>
</evidence>
<dbReference type="Pfam" id="PF13298">
    <property type="entry name" value="LigD_N"/>
    <property type="match status" value="1"/>
</dbReference>
<evidence type="ECO:0000256" key="1">
    <source>
        <dbReference type="ARBA" id="ARBA00001936"/>
    </source>
</evidence>
<dbReference type="AlphaFoldDB" id="A0A955L4R2"/>
<comment type="catalytic activity">
    <reaction evidence="20">
        <text>ATP + (deoxyribonucleotide)n-3'-hydroxyl + 5'-phospho-(deoxyribonucleotide)m = (deoxyribonucleotide)n+m + AMP + diphosphate.</text>
        <dbReference type="EC" id="6.5.1.1"/>
    </reaction>
</comment>
<keyword evidence="3 23" id="KW-0436">Ligase</keyword>